<protein>
    <submittedName>
        <fullName evidence="1">Methyltransferase</fullName>
    </submittedName>
</protein>
<dbReference type="Proteomes" id="UP001164539">
    <property type="component" value="Chromosome 8"/>
</dbReference>
<keyword evidence="1" id="KW-0808">Transferase</keyword>
<dbReference type="EMBL" id="CM051401">
    <property type="protein sequence ID" value="KAJ4713776.1"/>
    <property type="molecule type" value="Genomic_DNA"/>
</dbReference>
<reference evidence="1 2" key="1">
    <citation type="journal article" date="2023" name="Science">
        <title>Complex scaffold remodeling in plant triterpene biosynthesis.</title>
        <authorList>
            <person name="De La Pena R."/>
            <person name="Hodgson H."/>
            <person name="Liu J.C."/>
            <person name="Stephenson M.J."/>
            <person name="Martin A.C."/>
            <person name="Owen C."/>
            <person name="Harkess A."/>
            <person name="Leebens-Mack J."/>
            <person name="Jimenez L.E."/>
            <person name="Osbourn A."/>
            <person name="Sattely E.S."/>
        </authorList>
    </citation>
    <scope>NUCLEOTIDE SEQUENCE [LARGE SCALE GENOMIC DNA]</scope>
    <source>
        <strain evidence="2">cv. JPN11</strain>
        <tissue evidence="1">Leaf</tissue>
    </source>
</reference>
<gene>
    <name evidence="1" type="ORF">OWV82_015824</name>
</gene>
<proteinExistence type="predicted"/>
<organism evidence="1 2">
    <name type="scientific">Melia azedarach</name>
    <name type="common">Chinaberry tree</name>
    <dbReference type="NCBI Taxonomy" id="155640"/>
    <lineage>
        <taxon>Eukaryota</taxon>
        <taxon>Viridiplantae</taxon>
        <taxon>Streptophyta</taxon>
        <taxon>Embryophyta</taxon>
        <taxon>Tracheophyta</taxon>
        <taxon>Spermatophyta</taxon>
        <taxon>Magnoliopsida</taxon>
        <taxon>eudicotyledons</taxon>
        <taxon>Gunneridae</taxon>
        <taxon>Pentapetalae</taxon>
        <taxon>rosids</taxon>
        <taxon>malvids</taxon>
        <taxon>Sapindales</taxon>
        <taxon>Meliaceae</taxon>
        <taxon>Melia</taxon>
    </lineage>
</organism>
<sequence length="348" mass="38816">MRASFQRSSMLWRRRRISTEPYALLPSGSFCTDNGDGFQSTNGSSRVKIFDRDLKRKQRDRAAWLMRPNDSFVDAVADNLLDRLEDCKKVFPTALCLGGSLEATGRLLRGRGGVEKLIMMDTSYDMLKLCKEAQEDGRNESIETSFVVADEEFLPIKESSLDLVVSCLGLHWTNDLPGAMIQCKLALKPDGLFLAAILGGETLKELRIACTVAQMEREGGISARISPLAQVRDAGNLLTRAGFTLPSVDVDEYIVRYKSSLELIEHLRAMGETNALLQRNKILNRETALATASIYDSMFGAEDGTIPATFQVIYMTGWREHHSQQKPKRRGSATVSFKDIHEQLGTQN</sequence>
<name>A0ACC1XRI1_MELAZ</name>
<keyword evidence="2" id="KW-1185">Reference proteome</keyword>
<comment type="caution">
    <text evidence="1">The sequence shown here is derived from an EMBL/GenBank/DDBJ whole genome shotgun (WGS) entry which is preliminary data.</text>
</comment>
<accession>A0ACC1XRI1</accession>
<evidence type="ECO:0000313" key="2">
    <source>
        <dbReference type="Proteomes" id="UP001164539"/>
    </source>
</evidence>
<keyword evidence="1" id="KW-0489">Methyltransferase</keyword>
<evidence type="ECO:0000313" key="1">
    <source>
        <dbReference type="EMBL" id="KAJ4713776.1"/>
    </source>
</evidence>